<dbReference type="RefSeq" id="WP_247029807.1">
    <property type="nucleotide sequence ID" value="NZ_JALKCH010000008.1"/>
</dbReference>
<evidence type="ECO:0000256" key="6">
    <source>
        <dbReference type="ARBA" id="ARBA00022989"/>
    </source>
</evidence>
<evidence type="ECO:0000256" key="3">
    <source>
        <dbReference type="ARBA" id="ARBA00004856"/>
    </source>
</evidence>
<accession>A0ABT0DD70</accession>
<feature type="transmembrane region" description="Helical" evidence="8">
    <location>
        <begin position="48"/>
        <end position="70"/>
    </location>
</feature>
<dbReference type="Pfam" id="PF07291">
    <property type="entry name" value="MauE"/>
    <property type="match status" value="1"/>
</dbReference>
<evidence type="ECO:0000256" key="4">
    <source>
        <dbReference type="ARBA" id="ARBA00019078"/>
    </source>
</evidence>
<protein>
    <recommendedName>
        <fullName evidence="4">Methylamine utilization protein MauE</fullName>
    </recommendedName>
</protein>
<feature type="transmembrane region" description="Helical" evidence="8">
    <location>
        <begin position="76"/>
        <end position="99"/>
    </location>
</feature>
<evidence type="ECO:0000259" key="9">
    <source>
        <dbReference type="Pfam" id="PF07291"/>
    </source>
</evidence>
<proteinExistence type="predicted"/>
<gene>
    <name evidence="10" type="ORF">MWN34_13430</name>
</gene>
<dbReference type="EMBL" id="JALKCH010000008">
    <property type="protein sequence ID" value="MCK0197909.1"/>
    <property type="molecule type" value="Genomic_DNA"/>
</dbReference>
<keyword evidence="7 8" id="KW-0472">Membrane</keyword>
<dbReference type="Proteomes" id="UP001203284">
    <property type="component" value="Unassembled WGS sequence"/>
</dbReference>
<dbReference type="InterPro" id="IPR009908">
    <property type="entry name" value="Methylamine_util_MauE"/>
</dbReference>
<evidence type="ECO:0000313" key="10">
    <source>
        <dbReference type="EMBL" id="MCK0197909.1"/>
    </source>
</evidence>
<feature type="domain" description="Methylamine utilisation protein MauE" evidence="9">
    <location>
        <begin position="8"/>
        <end position="135"/>
    </location>
</feature>
<keyword evidence="6 8" id="KW-1133">Transmembrane helix</keyword>
<keyword evidence="11" id="KW-1185">Reference proteome</keyword>
<evidence type="ECO:0000256" key="5">
    <source>
        <dbReference type="ARBA" id="ARBA00022692"/>
    </source>
</evidence>
<comment type="subcellular location">
    <subcellularLocation>
        <location evidence="2">Membrane</location>
        <topology evidence="2">Multi-pass membrane protein</topology>
    </subcellularLocation>
</comment>
<reference evidence="10 11" key="1">
    <citation type="submission" date="2022-04" db="EMBL/GenBank/DDBJ databases">
        <authorList>
            <person name="Grouzdev D.S."/>
            <person name="Pantiukh K.S."/>
            <person name="Krutkina M.S."/>
        </authorList>
    </citation>
    <scope>NUCLEOTIDE SEQUENCE [LARGE SCALE GENOMIC DNA]</scope>
    <source>
        <strain evidence="10 11">6x-1</strain>
    </source>
</reference>
<keyword evidence="5 8" id="KW-0812">Transmembrane</keyword>
<evidence type="ECO:0000256" key="1">
    <source>
        <dbReference type="ARBA" id="ARBA00003475"/>
    </source>
</evidence>
<evidence type="ECO:0000256" key="8">
    <source>
        <dbReference type="SAM" id="Phobius"/>
    </source>
</evidence>
<feature type="transmembrane region" description="Helical" evidence="8">
    <location>
        <begin position="150"/>
        <end position="172"/>
    </location>
</feature>
<comment type="pathway">
    <text evidence="3">One-carbon metabolism; methylamine degradation.</text>
</comment>
<name>A0ABT0DD70_9HYPH</name>
<evidence type="ECO:0000313" key="11">
    <source>
        <dbReference type="Proteomes" id="UP001203284"/>
    </source>
</evidence>
<feature type="transmembrane region" description="Helical" evidence="8">
    <location>
        <begin position="120"/>
        <end position="138"/>
    </location>
</feature>
<comment type="caution">
    <text evidence="10">The sequence shown here is derived from an EMBL/GenBank/DDBJ whole genome shotgun (WGS) entry which is preliminary data.</text>
</comment>
<comment type="function">
    <text evidence="1">May be specifically involved in the processing, transport, and/or maturation of the MADH beta-subunit.</text>
</comment>
<organism evidence="10 11">
    <name type="scientific">Ancylobacter crimeensis</name>
    <dbReference type="NCBI Taxonomy" id="2579147"/>
    <lineage>
        <taxon>Bacteria</taxon>
        <taxon>Pseudomonadati</taxon>
        <taxon>Pseudomonadota</taxon>
        <taxon>Alphaproteobacteria</taxon>
        <taxon>Hyphomicrobiales</taxon>
        <taxon>Xanthobacteraceae</taxon>
        <taxon>Ancylobacter</taxon>
    </lineage>
</organism>
<feature type="transmembrane region" description="Helical" evidence="8">
    <location>
        <begin position="6"/>
        <end position="27"/>
    </location>
</feature>
<sequence>MSILAEPVISIFLRSFLILLFAGAAFSKLRHGEEFFGVVRNFRLMPEWLARPFAAALPWVELATAIGLAVPATAAHAASVAGLLLALFGVAIGINVWRGRTAIDCGCFRGGLKQSVSGRLVLRNAVLAAMAFALAVSVPLGRAPDPLELGLGVVAAALAMLLYLSASLLGHLQGARSNTSLFSKG</sequence>
<evidence type="ECO:0000256" key="2">
    <source>
        <dbReference type="ARBA" id="ARBA00004141"/>
    </source>
</evidence>
<evidence type="ECO:0000256" key="7">
    <source>
        <dbReference type="ARBA" id="ARBA00023136"/>
    </source>
</evidence>